<accession>A0A8C5DJ71</accession>
<reference evidence="5" key="2">
    <citation type="submission" date="2025-08" db="UniProtKB">
        <authorList>
            <consortium name="Ensembl"/>
        </authorList>
    </citation>
    <scope>IDENTIFICATION</scope>
</reference>
<dbReference type="AlphaFoldDB" id="A0A8C5DJ71"/>
<sequence length="906" mass="102660">MGEMVDVDEHLKDNVHSMEATEGNTSSTGDIKEDTCVIQSSFTEENVTNEKEFVSTLLQLYPQVKEEDLKEMHEKITKNSGTPSLLQVVNYISDSGKGFAYRRQLFDKPFEIIKTGHTKRIVRLLCVPLDDYASNMDFKDNRPYQNCQYVSITAGGSLVSWSQNFQDQIVFPLYENEKPPLPYSHKKKITITDMLYLKEYQELVVSSFENELIFYYASWAPVDFWVKQCLIVEDGRVTTMHYWSDGNRAVFTFGDTRGYLYVFTTSKVNMNDIFDKSLFRKTKLWEYPTAYVSTLLKANNPKHQCICVPVFKETCSSVKFIPELNSIAVCSSSSKNMVLLRFSSDLLKQFTKKIFPSDGFPAFSSVEYCTLSQVLVTGGTDGVMRIWSPNKKSKCIKELKAQDTKITHLVYNIEEGVILSISVDMKVCVWRETQWVCTQTISPEGMKIEPCSTITYNLYNNELFLANSEIARCPGKGTKPLKKSVPSHLTPICSVIYHQDTQQVVSVSVGGLVTVWNLVTERAVMQLKATFDNSEGHTAFLFDESQRKLITVSPDGKVRTWSFHNGHQLPILYPTLPNESTGFVCKNNRLFVSVKNNPNLFVLDIEGEDHRIWNHDLLKDIVAIDTHQEHLITASSEGNVVIWDVKTEEVCFCIIGGVFPQGFVVTEEYQGYRDSLSANTLYFARSSTRTTVNKTSYLVKCLKTREESLHTATLLTTSEGYICTWSLKHGLLVKFLAVTEEGATITSWSTDPTEHTLITGDSTGKVCLWDIQTFALEGHPIQGPFLTMGKYSVSVCPPRQPNAWQVERSPVKSVVCDEDCKKFIVAGMMGKLTVFTNTGFPKAFGKACWEKTELSTPKLLVRPEKPPADTDRCFSGNANLREIQKLQKKCQVIKEDLETLYQEYCQ</sequence>
<dbReference type="GeneID" id="114456658"/>
<dbReference type="SUPFAM" id="SSF50978">
    <property type="entry name" value="WD40 repeat-like"/>
    <property type="match status" value="3"/>
</dbReference>
<evidence type="ECO:0000256" key="3">
    <source>
        <dbReference type="PROSITE-ProRule" id="PRU00221"/>
    </source>
</evidence>
<dbReference type="RefSeq" id="XP_028294378.1">
    <property type="nucleotide sequence ID" value="XM_028438577.1"/>
</dbReference>
<dbReference type="InterPro" id="IPR001680">
    <property type="entry name" value="WD40_rpt"/>
</dbReference>
<reference evidence="5" key="1">
    <citation type="submission" date="2020-06" db="EMBL/GenBank/DDBJ databases">
        <authorList>
            <consortium name="Wellcome Sanger Institute Data Sharing"/>
        </authorList>
    </citation>
    <scope>NUCLEOTIDE SEQUENCE [LARGE SCALE GENOMIC DNA]</scope>
</reference>
<dbReference type="InterPro" id="IPR051242">
    <property type="entry name" value="WD-EF-hand_domain"/>
</dbReference>
<dbReference type="PROSITE" id="PS50082">
    <property type="entry name" value="WD_REPEATS_2"/>
    <property type="match status" value="1"/>
</dbReference>
<organism evidence="5 6">
    <name type="scientific">Gouania willdenowi</name>
    <name type="common">Blunt-snouted clingfish</name>
    <name type="synonym">Lepadogaster willdenowi</name>
    <dbReference type="NCBI Taxonomy" id="441366"/>
    <lineage>
        <taxon>Eukaryota</taxon>
        <taxon>Metazoa</taxon>
        <taxon>Chordata</taxon>
        <taxon>Craniata</taxon>
        <taxon>Vertebrata</taxon>
        <taxon>Euteleostomi</taxon>
        <taxon>Actinopterygii</taxon>
        <taxon>Neopterygii</taxon>
        <taxon>Teleostei</taxon>
        <taxon>Neoteleostei</taxon>
        <taxon>Acanthomorphata</taxon>
        <taxon>Ovalentaria</taxon>
        <taxon>Blenniimorphae</taxon>
        <taxon>Blenniiformes</taxon>
        <taxon>Gobiesocoidei</taxon>
        <taxon>Gobiesocidae</taxon>
        <taxon>Gobiesocinae</taxon>
        <taxon>Gouania</taxon>
    </lineage>
</organism>
<feature type="region of interest" description="Disordered" evidence="4">
    <location>
        <begin position="1"/>
        <end position="30"/>
    </location>
</feature>
<keyword evidence="6" id="KW-1185">Reference proteome</keyword>
<dbReference type="Gene3D" id="2.130.10.10">
    <property type="entry name" value="YVTN repeat-like/Quinoprotein amine dehydrogenase"/>
    <property type="match status" value="3"/>
</dbReference>
<dbReference type="InterPro" id="IPR036322">
    <property type="entry name" value="WD40_repeat_dom_sf"/>
</dbReference>
<evidence type="ECO:0000313" key="6">
    <source>
        <dbReference type="Proteomes" id="UP000694680"/>
    </source>
</evidence>
<dbReference type="SMART" id="SM00320">
    <property type="entry name" value="WD40"/>
    <property type="match status" value="7"/>
</dbReference>
<evidence type="ECO:0000313" key="5">
    <source>
        <dbReference type="Ensembl" id="ENSGWIP00000007726.1"/>
    </source>
</evidence>
<dbReference type="Ensembl" id="ENSGWIT00000008559.1">
    <property type="protein sequence ID" value="ENSGWIP00000007726.1"/>
    <property type="gene ID" value="ENSGWIG00000004508.1"/>
</dbReference>
<feature type="compositionally biased region" description="Basic and acidic residues" evidence="4">
    <location>
        <begin position="7"/>
        <end position="16"/>
    </location>
</feature>
<evidence type="ECO:0000256" key="2">
    <source>
        <dbReference type="ARBA" id="ARBA00022737"/>
    </source>
</evidence>
<feature type="repeat" description="WD" evidence="3">
    <location>
        <begin position="485"/>
        <end position="526"/>
    </location>
</feature>
<name>A0A8C5DJ71_GOUWI</name>
<keyword evidence="2" id="KW-0677">Repeat</keyword>
<dbReference type="Proteomes" id="UP000694680">
    <property type="component" value="Chromosome 22"/>
</dbReference>
<proteinExistence type="predicted"/>
<evidence type="ECO:0000256" key="4">
    <source>
        <dbReference type="SAM" id="MobiDB-lite"/>
    </source>
</evidence>
<dbReference type="PANTHER" id="PTHR44324">
    <property type="entry name" value="WD40 REPEAT DOMAIN 95"/>
    <property type="match status" value="1"/>
</dbReference>
<evidence type="ECO:0000256" key="1">
    <source>
        <dbReference type="ARBA" id="ARBA00014901"/>
    </source>
</evidence>
<keyword evidence="3" id="KW-0853">WD repeat</keyword>
<dbReference type="OrthoDB" id="5980302at2759"/>
<protein>
    <recommendedName>
        <fullName evidence="1">WD repeat-containing protein on Y chromosome</fullName>
    </recommendedName>
</protein>
<gene>
    <name evidence="5" type="primary">LOC114456658</name>
</gene>
<dbReference type="PANTHER" id="PTHR44324:SF6">
    <property type="entry name" value="EF-HAND CALCIUM BINDING DOMAIN 8"/>
    <property type="match status" value="1"/>
</dbReference>
<reference evidence="5" key="3">
    <citation type="submission" date="2025-09" db="UniProtKB">
        <authorList>
            <consortium name="Ensembl"/>
        </authorList>
    </citation>
    <scope>IDENTIFICATION</scope>
</reference>
<dbReference type="InterPro" id="IPR015943">
    <property type="entry name" value="WD40/YVTN_repeat-like_dom_sf"/>
</dbReference>